<keyword evidence="2" id="KW-1185">Reference proteome</keyword>
<evidence type="ECO:0000313" key="2">
    <source>
        <dbReference type="Proteomes" id="UP000006791"/>
    </source>
</evidence>
<reference evidence="1 2" key="1">
    <citation type="journal article" date="2012" name="Environ. Microbiol.">
        <title>Complete genome of Candidatus Chloracidobacterium thermophilum, a chlorophyll-based photoheterotroph belonging to the phylum Acidobacteria.</title>
        <authorList>
            <person name="Garcia Costas A.M."/>
            <person name="Liu Z."/>
            <person name="Tomsho L.P."/>
            <person name="Schuster S.C."/>
            <person name="Ward D.M."/>
            <person name="Bryant D.A."/>
        </authorList>
    </citation>
    <scope>NUCLEOTIDE SEQUENCE [LARGE SCALE GENOMIC DNA]</scope>
    <source>
        <strain evidence="1 2">B</strain>
    </source>
</reference>
<name>G2LL34_CHLTF</name>
<organism evidence="1 2">
    <name type="scientific">Chloracidobacterium thermophilum (strain B)</name>
    <dbReference type="NCBI Taxonomy" id="981222"/>
    <lineage>
        <taxon>Bacteria</taxon>
        <taxon>Pseudomonadati</taxon>
        <taxon>Acidobacteriota</taxon>
        <taxon>Terriglobia</taxon>
        <taxon>Terriglobales</taxon>
        <taxon>Acidobacteriaceae</taxon>
        <taxon>Chloracidobacterium</taxon>
    </lineage>
</organism>
<dbReference type="AlphaFoldDB" id="G2LL34"/>
<protein>
    <submittedName>
        <fullName evidence="1">Uncharacterized protein</fullName>
    </submittedName>
</protein>
<sequence length="136" mass="14999">MVVEQALIDRTEFFDIQRGIVHAPGRRRRLFPVIRQMPEGFEEVAVADAALVEVKGLEKRPVEGGHAQARGKVVVGKYLPQHLEAAPDVFMVGVGAVPVEQPPQPRHAVMLPIKRAVANQPPVFGNQQEEQAIDQT</sequence>
<evidence type="ECO:0000313" key="1">
    <source>
        <dbReference type="EMBL" id="AEP13710.1"/>
    </source>
</evidence>
<accession>G2LL34</accession>
<proteinExistence type="predicted"/>
<dbReference type="HOGENOM" id="CLU_1871717_0_0_0"/>
<dbReference type="KEGG" id="ctm:Cabther_B0712"/>
<dbReference type="Proteomes" id="UP000006791">
    <property type="component" value="Chromosome 2"/>
</dbReference>
<dbReference type="EMBL" id="CP002515">
    <property type="protein sequence ID" value="AEP13710.1"/>
    <property type="molecule type" value="Genomic_DNA"/>
</dbReference>
<gene>
    <name evidence="1" type="ordered locus">Cabther_B0712</name>
</gene>